<evidence type="ECO:0000256" key="1">
    <source>
        <dbReference type="ARBA" id="ARBA00010491"/>
    </source>
</evidence>
<proteinExistence type="inferred from homology"/>
<dbReference type="FunFam" id="2.40.10.10:FF:000102">
    <property type="entry name" value="Dipeptidyl-peptidase 7"/>
    <property type="match status" value="1"/>
</dbReference>
<keyword evidence="3 6" id="KW-0645">Protease</keyword>
<dbReference type="EC" id="3.4.14.-" evidence="6"/>
<keyword evidence="6" id="KW-0720">Serine protease</keyword>
<evidence type="ECO:0000256" key="2">
    <source>
        <dbReference type="ARBA" id="ARBA00022438"/>
    </source>
</evidence>
<keyword evidence="5 6" id="KW-0378">Hydrolase</keyword>
<keyword evidence="4 6" id="KW-0732">Signal</keyword>
<dbReference type="GO" id="GO:0006508">
    <property type="term" value="P:proteolysis"/>
    <property type="evidence" value="ECO:0007669"/>
    <property type="project" value="UniProtKB-KW"/>
</dbReference>
<dbReference type="GO" id="GO:0070009">
    <property type="term" value="F:serine-type aminopeptidase activity"/>
    <property type="evidence" value="ECO:0007669"/>
    <property type="project" value="UniProtKB-UniRule"/>
</dbReference>
<dbReference type="Pfam" id="PF10459">
    <property type="entry name" value="Peptidase_S46"/>
    <property type="match status" value="1"/>
</dbReference>
<feature type="signal peptide" evidence="6">
    <location>
        <begin position="1"/>
        <end position="21"/>
    </location>
</feature>
<dbReference type="GO" id="GO:0043171">
    <property type="term" value="P:peptide catabolic process"/>
    <property type="evidence" value="ECO:0007669"/>
    <property type="project" value="UniProtKB-UniRule"/>
</dbReference>
<evidence type="ECO:0000256" key="3">
    <source>
        <dbReference type="ARBA" id="ARBA00022670"/>
    </source>
</evidence>
<dbReference type="SUPFAM" id="SSF50494">
    <property type="entry name" value="Trypsin-like serine proteases"/>
    <property type="match status" value="1"/>
</dbReference>
<protein>
    <recommendedName>
        <fullName evidence="6">Dipeptidyl-peptidase</fullName>
        <ecNumber evidence="6">3.4.14.-</ecNumber>
    </recommendedName>
</protein>
<dbReference type="AlphaFoldDB" id="A0A372DIR2"/>
<dbReference type="Gene3D" id="2.40.10.10">
    <property type="entry name" value="Trypsin-like serine proteases"/>
    <property type="match status" value="1"/>
</dbReference>
<sequence length="726" mass="79025">MRIRFLAAAIAATAFATAAHADEGMWQPSQMPQLAAQLKARGLQLDPASLSDLAGKPLDAVISLGGCTASFVSPQGLVVTNHHCGYGAIQYNSTPERDLLATGFVAGSFAEELPADPNARVYVTQDIRDVTAQINAGLTADMDGKARFDAIDARSKALVAECEQPGGLRCNVYNFHGGLQFSLIRQLEIKDVRLVYAPPEAIGKFGGDVDNFEWPRHTGDWSFLRAYVGRDGKPAAYSKDNVPYQPRSWLTVSQEPLHAGDYVMVTGYPGSTSRYRLADEVQQAIQWRYPTLVQYFKDYLATIERTTAGDKAAELKYASTVAGINNALKLYQGQLDGFAKMQDPVGMKRAQEAALKAWLGERGAQGAAQARALAALEQELAADNRTREREQWFGAAVGGGLTGTAVRLYRNAIEQAKPDAEREAGYQDRDAPRIEGGLRALDKRYDARVDQALMALRLQRYASQVPADQRVPELDAWLGIGAGDQAIADLDARLDALYAGSQLGNVDARLQWLKADQAAIEASTDPALQFAVQVMPALLRFEQDGKARSGRISALRPQYMQAMIDFNQAQGKPVYPDANSSLRITFGTVRGYSPRDGVEMTPFTTLAGIVAKTTGEEPFVSPKAELDAIAQGQGSQYRMPELGDVPVNFLSDVDTTGGNSGSPTLNAKGELVGLLFDGNYESLSADWIFNPALTRSIHVDTRYMRWVMDEVDHAERLLAEMGLSHD</sequence>
<dbReference type="InterPro" id="IPR019500">
    <property type="entry name" value="Pep_S46"/>
</dbReference>
<keyword evidence="2 6" id="KW-0031">Aminopeptidase</keyword>
<dbReference type="OrthoDB" id="9805367at2"/>
<dbReference type="Proteomes" id="UP000262917">
    <property type="component" value="Unassembled WGS sequence"/>
</dbReference>
<feature type="chain" id="PRO_5023060617" description="Dipeptidyl-peptidase" evidence="6">
    <location>
        <begin position="22"/>
        <end position="726"/>
    </location>
</feature>
<gene>
    <name evidence="7" type="ORF">D0Y53_10540</name>
</gene>
<dbReference type="InterPro" id="IPR043504">
    <property type="entry name" value="Peptidase_S1_PA_chymotrypsin"/>
</dbReference>
<reference evidence="7 8" key="1">
    <citation type="submission" date="2018-08" db="EMBL/GenBank/DDBJ databases">
        <title>Lysobacter weifangensis sp. nov., a new member of the family 'Xanthomonadaceae', isolated from soil in a farmland.</title>
        <authorList>
            <person name="Zhao H."/>
        </authorList>
    </citation>
    <scope>NUCLEOTIDE SEQUENCE [LARGE SCALE GENOMIC DNA]</scope>
    <source>
        <strain evidence="7 8">WF-2</strain>
    </source>
</reference>
<comment type="similarity">
    <text evidence="1 6">Belongs to the peptidase S46 family.</text>
</comment>
<organism evidence="7 8">
    <name type="scientific">Cognatiluteimonas weifangensis</name>
    <dbReference type="NCBI Taxonomy" id="2303539"/>
    <lineage>
        <taxon>Bacteria</taxon>
        <taxon>Pseudomonadati</taxon>
        <taxon>Pseudomonadota</taxon>
        <taxon>Gammaproteobacteria</taxon>
        <taxon>Lysobacterales</taxon>
        <taxon>Lysobacteraceae</taxon>
        <taxon>Cognatiluteimonas</taxon>
    </lineage>
</organism>
<accession>A0A372DIR2</accession>
<evidence type="ECO:0000256" key="5">
    <source>
        <dbReference type="ARBA" id="ARBA00022801"/>
    </source>
</evidence>
<dbReference type="InterPro" id="IPR009003">
    <property type="entry name" value="Peptidase_S1_PA"/>
</dbReference>
<dbReference type="PANTHER" id="PTHR38469">
    <property type="entry name" value="PERIPLASMIC PEPTIDASE SUBFAMILY S1B"/>
    <property type="match status" value="1"/>
</dbReference>
<name>A0A372DIR2_9GAMM</name>
<comment type="function">
    <text evidence="6">Catalyzes the removal of dipeptides from the N-terminus of oligopeptides.</text>
</comment>
<dbReference type="PANTHER" id="PTHR38469:SF1">
    <property type="entry name" value="PERIPLASMIC PEPTIDASE SUBFAMILY S1B"/>
    <property type="match status" value="1"/>
</dbReference>
<dbReference type="RefSeq" id="WP_117203263.1">
    <property type="nucleotide sequence ID" value="NZ_JBHTBK010000012.1"/>
</dbReference>
<keyword evidence="8" id="KW-1185">Reference proteome</keyword>
<evidence type="ECO:0000256" key="4">
    <source>
        <dbReference type="ARBA" id="ARBA00022729"/>
    </source>
</evidence>
<evidence type="ECO:0000313" key="8">
    <source>
        <dbReference type="Proteomes" id="UP000262917"/>
    </source>
</evidence>
<evidence type="ECO:0000256" key="6">
    <source>
        <dbReference type="RuleBase" id="RU366067"/>
    </source>
</evidence>
<dbReference type="EMBL" id="QVPD01000012">
    <property type="protein sequence ID" value="RFP59399.1"/>
    <property type="molecule type" value="Genomic_DNA"/>
</dbReference>
<dbReference type="GO" id="GO:0008239">
    <property type="term" value="F:dipeptidyl-peptidase activity"/>
    <property type="evidence" value="ECO:0007669"/>
    <property type="project" value="UniProtKB-UniRule"/>
</dbReference>
<comment type="caution">
    <text evidence="7">The sequence shown here is derived from an EMBL/GenBank/DDBJ whole genome shotgun (WGS) entry which is preliminary data.</text>
</comment>
<evidence type="ECO:0000313" key="7">
    <source>
        <dbReference type="EMBL" id="RFP59399.1"/>
    </source>
</evidence>